<feature type="non-terminal residue" evidence="1">
    <location>
        <position position="1"/>
    </location>
</feature>
<comment type="caution">
    <text evidence="1">The sequence shown here is derived from an EMBL/GenBank/DDBJ whole genome shotgun (WGS) entry which is preliminary data.</text>
</comment>
<dbReference type="EMBL" id="BKCJ011180793">
    <property type="protein sequence ID" value="GFC99795.1"/>
    <property type="molecule type" value="Genomic_DNA"/>
</dbReference>
<gene>
    <name evidence="1" type="ORF">Tci_871765</name>
</gene>
<proteinExistence type="predicted"/>
<sequence length="90" mass="10457">KLYGLVVQYYETHPVAGVGLILWGDLQVLFDSHDEGKGSCVWQHQHLWEIRSWRLYTLSNAYVLETVYGEVLSMFADVSYPLFVNLMEKC</sequence>
<evidence type="ECO:0000313" key="1">
    <source>
        <dbReference type="EMBL" id="GFC99795.1"/>
    </source>
</evidence>
<reference evidence="1" key="1">
    <citation type="journal article" date="2019" name="Sci. Rep.">
        <title>Draft genome of Tanacetum cinerariifolium, the natural source of mosquito coil.</title>
        <authorList>
            <person name="Yamashiro T."/>
            <person name="Shiraishi A."/>
            <person name="Satake H."/>
            <person name="Nakayama K."/>
        </authorList>
    </citation>
    <scope>NUCLEOTIDE SEQUENCE</scope>
</reference>
<name>A0A699ST30_TANCI</name>
<protein>
    <submittedName>
        <fullName evidence="1">Uncharacterized protein</fullName>
    </submittedName>
</protein>
<dbReference type="AlphaFoldDB" id="A0A699ST30"/>
<accession>A0A699ST30</accession>
<organism evidence="1">
    <name type="scientific">Tanacetum cinerariifolium</name>
    <name type="common">Dalmatian daisy</name>
    <name type="synonym">Chrysanthemum cinerariifolium</name>
    <dbReference type="NCBI Taxonomy" id="118510"/>
    <lineage>
        <taxon>Eukaryota</taxon>
        <taxon>Viridiplantae</taxon>
        <taxon>Streptophyta</taxon>
        <taxon>Embryophyta</taxon>
        <taxon>Tracheophyta</taxon>
        <taxon>Spermatophyta</taxon>
        <taxon>Magnoliopsida</taxon>
        <taxon>eudicotyledons</taxon>
        <taxon>Gunneridae</taxon>
        <taxon>Pentapetalae</taxon>
        <taxon>asterids</taxon>
        <taxon>campanulids</taxon>
        <taxon>Asterales</taxon>
        <taxon>Asteraceae</taxon>
        <taxon>Asteroideae</taxon>
        <taxon>Anthemideae</taxon>
        <taxon>Anthemidinae</taxon>
        <taxon>Tanacetum</taxon>
    </lineage>
</organism>